<name>A0ABV9ZL81_9PSEU</name>
<dbReference type="InterPro" id="IPR007560">
    <property type="entry name" value="Restrct_endonuc_IV_Mrr"/>
</dbReference>
<accession>A0ABV9ZL81</accession>
<dbReference type="InterPro" id="IPR027417">
    <property type="entry name" value="P-loop_NTPase"/>
</dbReference>
<dbReference type="RefSeq" id="WP_378024174.1">
    <property type="nucleotide sequence ID" value="NZ_JBHSKG010000020.1"/>
</dbReference>
<dbReference type="Pfam" id="PF04471">
    <property type="entry name" value="Mrr_cat"/>
    <property type="match status" value="1"/>
</dbReference>
<dbReference type="Gene3D" id="3.40.50.300">
    <property type="entry name" value="P-loop containing nucleotide triphosphate hydrolases"/>
    <property type="match status" value="1"/>
</dbReference>
<evidence type="ECO:0000259" key="2">
    <source>
        <dbReference type="Pfam" id="PF20720"/>
    </source>
</evidence>
<evidence type="ECO:0000313" key="3">
    <source>
        <dbReference type="EMBL" id="MFC5142042.1"/>
    </source>
</evidence>
<reference evidence="4" key="1">
    <citation type="journal article" date="2019" name="Int. J. Syst. Evol. Microbiol.">
        <title>The Global Catalogue of Microorganisms (GCM) 10K type strain sequencing project: providing services to taxonomists for standard genome sequencing and annotation.</title>
        <authorList>
            <consortium name="The Broad Institute Genomics Platform"/>
            <consortium name="The Broad Institute Genome Sequencing Center for Infectious Disease"/>
            <person name="Wu L."/>
            <person name="Ma J."/>
        </authorList>
    </citation>
    <scope>NUCLEOTIDE SEQUENCE [LARGE SCALE GENOMIC DNA]</scope>
    <source>
        <strain evidence="4">XZYJ18</strain>
    </source>
</reference>
<organism evidence="3 4">
    <name type="scientific">Actinomycetospora rhizophila</name>
    <dbReference type="NCBI Taxonomy" id="1416876"/>
    <lineage>
        <taxon>Bacteria</taxon>
        <taxon>Bacillati</taxon>
        <taxon>Actinomycetota</taxon>
        <taxon>Actinomycetes</taxon>
        <taxon>Pseudonocardiales</taxon>
        <taxon>Pseudonocardiaceae</taxon>
        <taxon>Actinomycetospora</taxon>
    </lineage>
</organism>
<protein>
    <submittedName>
        <fullName evidence="3">Restriction endonuclease</fullName>
        <ecNumber evidence="3">3.1.21.-</ecNumber>
    </submittedName>
</protein>
<dbReference type="InterPro" id="IPR011856">
    <property type="entry name" value="tRNA_endonuc-like_dom_sf"/>
</dbReference>
<evidence type="ECO:0000313" key="4">
    <source>
        <dbReference type="Proteomes" id="UP001596175"/>
    </source>
</evidence>
<dbReference type="GO" id="GO:0004519">
    <property type="term" value="F:endonuclease activity"/>
    <property type="evidence" value="ECO:0007669"/>
    <property type="project" value="UniProtKB-KW"/>
</dbReference>
<sequence length="768" mass="86768">MDVSELAKLTDYEFEVLCKDVFEQELGVRLEIFGRGRDDGIDLRHATVSGGQGIVIQCKHWAGSGATALLRHFRKEEAEKVKRLNPDRYIVATSAALTPYIKAELLTMLHPYLQESSDIWGANEIAHFLESHQELIRKHIRLWLTSSSILREVMQASVNNRTSMLVGEIRETIRSYVPTPFHREAEAILEDKRWCLITGAPGTGKTTLARALAASYLADGYDLIDASYDPADVDRAWQEGAKQVFYMDDFFGHTYLDSSRAGYLGRALPVALRRISRGKDKILILTSRDYITAEALKYEALKFSGFHLSPCRIDISELSQETKATILYNAVYFSNLSPRQRHEFSVMAKCMAVIAHPNFNPRLIEHGLREVDQLAPRRSAHRAVLANLDNPEKLWRSLVEEVLEEDDIALLLSIYGLGGNVDVGAVQQAWRGLIESASLRDRSRFKASFRMLENTMIREWSGLSGLTVSYVNPSVEDFLTQYVKQDPQLIIRLLKAPVRLFQLRRLLDLATGPLAVDLKELASSADAPLVRSTRQLLDSQKSGDAALSAVERCYIGMQVANLADSYDLTEEAVAQLYSDELGESTAHLDEIGLTSLLMSSKFDIAHTAAEENLYQDDGHIYIGDLEEAEADWSRTVDPDDFVDYHWDRLLEAEYHFEERVNQGETDSNTELIGVRRLLDQVCEGYIRQFGSGKPVYANVRNLEKVLDRANDRKLTPAGLSDARIYLEEFERAWLPPKVDREHLPVSDATSQPSLEVIEVMFTLFRDLS</sequence>
<keyword evidence="3" id="KW-0540">Nuclease</keyword>
<keyword evidence="3" id="KW-0255">Endonuclease</keyword>
<comment type="caution">
    <text evidence="3">The sequence shown here is derived from an EMBL/GenBank/DDBJ whole genome shotgun (WGS) entry which is preliminary data.</text>
</comment>
<dbReference type="GO" id="GO:0016787">
    <property type="term" value="F:hydrolase activity"/>
    <property type="evidence" value="ECO:0007669"/>
    <property type="project" value="UniProtKB-KW"/>
</dbReference>
<feature type="domain" description="Restriction endonuclease type IV Mrr" evidence="1">
    <location>
        <begin position="7"/>
        <end position="74"/>
    </location>
</feature>
<dbReference type="EMBL" id="JBHSKG010000020">
    <property type="protein sequence ID" value="MFC5142042.1"/>
    <property type="molecule type" value="Genomic_DNA"/>
</dbReference>
<dbReference type="Gene3D" id="3.40.1350.10">
    <property type="match status" value="1"/>
</dbReference>
<feature type="domain" description="Novel STAND NTPase 3" evidence="2">
    <location>
        <begin position="176"/>
        <end position="333"/>
    </location>
</feature>
<gene>
    <name evidence="3" type="ORF">ACFPK1_27680</name>
</gene>
<proteinExistence type="predicted"/>
<keyword evidence="4" id="KW-1185">Reference proteome</keyword>
<dbReference type="SUPFAM" id="SSF52540">
    <property type="entry name" value="P-loop containing nucleoside triphosphate hydrolases"/>
    <property type="match status" value="1"/>
</dbReference>
<dbReference type="InterPro" id="IPR049050">
    <property type="entry name" value="nSTAND3"/>
</dbReference>
<dbReference type="Proteomes" id="UP001596175">
    <property type="component" value="Unassembled WGS sequence"/>
</dbReference>
<dbReference type="EC" id="3.1.21.-" evidence="3"/>
<evidence type="ECO:0000259" key="1">
    <source>
        <dbReference type="Pfam" id="PF04471"/>
    </source>
</evidence>
<dbReference type="Pfam" id="PF20720">
    <property type="entry name" value="nSTAND3"/>
    <property type="match status" value="1"/>
</dbReference>
<keyword evidence="3" id="KW-0378">Hydrolase</keyword>